<feature type="compositionally biased region" description="Basic residues" evidence="4">
    <location>
        <begin position="296"/>
        <end position="313"/>
    </location>
</feature>
<dbReference type="Gene3D" id="3.60.10.10">
    <property type="entry name" value="Endonuclease/exonuclease/phosphatase"/>
    <property type="match status" value="1"/>
</dbReference>
<reference evidence="5 6" key="1">
    <citation type="submission" date="2023-07" db="EMBL/GenBank/DDBJ databases">
        <title>Sequencing the genomes of 1000 actinobacteria strains.</title>
        <authorList>
            <person name="Klenk H.-P."/>
        </authorList>
    </citation>
    <scope>NUCLEOTIDE SEQUENCE [LARGE SCALE GENOMIC DNA]</scope>
    <source>
        <strain evidence="5 6">DSM 19426</strain>
    </source>
</reference>
<evidence type="ECO:0000313" key="5">
    <source>
        <dbReference type="EMBL" id="MDR7363287.1"/>
    </source>
</evidence>
<comment type="caution">
    <text evidence="5">The sequence shown here is derived from an EMBL/GenBank/DDBJ whole genome shotgun (WGS) entry which is preliminary data.</text>
</comment>
<dbReference type="InterPro" id="IPR036691">
    <property type="entry name" value="Endo/exonu/phosph_ase_sf"/>
</dbReference>
<evidence type="ECO:0000256" key="3">
    <source>
        <dbReference type="ARBA" id="ARBA00023295"/>
    </source>
</evidence>
<dbReference type="InterPro" id="IPR018077">
    <property type="entry name" value="Glyco_hydro_fam25_subgr"/>
</dbReference>
<dbReference type="Proteomes" id="UP001183648">
    <property type="component" value="Unassembled WGS sequence"/>
</dbReference>
<evidence type="ECO:0000256" key="4">
    <source>
        <dbReference type="SAM" id="MobiDB-lite"/>
    </source>
</evidence>
<name>A0ABU2BY16_9ACTN</name>
<evidence type="ECO:0000313" key="6">
    <source>
        <dbReference type="Proteomes" id="UP001183648"/>
    </source>
</evidence>
<keyword evidence="2" id="KW-0378">Hydrolase</keyword>
<comment type="similarity">
    <text evidence="1">Belongs to the glycosyl hydrolase 25 family.</text>
</comment>
<organism evidence="5 6">
    <name type="scientific">Nocardioides marmoribigeumensis</name>
    <dbReference type="NCBI Taxonomy" id="433649"/>
    <lineage>
        <taxon>Bacteria</taxon>
        <taxon>Bacillati</taxon>
        <taxon>Actinomycetota</taxon>
        <taxon>Actinomycetes</taxon>
        <taxon>Propionibacteriales</taxon>
        <taxon>Nocardioidaceae</taxon>
        <taxon>Nocardioides</taxon>
    </lineage>
</organism>
<dbReference type="InterPro" id="IPR002053">
    <property type="entry name" value="Glyco_hydro_25"/>
</dbReference>
<dbReference type="RefSeq" id="WP_310303530.1">
    <property type="nucleotide sequence ID" value="NZ_BAAAPS010000003.1"/>
</dbReference>
<keyword evidence="6" id="KW-1185">Reference proteome</keyword>
<evidence type="ECO:0000256" key="1">
    <source>
        <dbReference type="ARBA" id="ARBA00010646"/>
    </source>
</evidence>
<feature type="compositionally biased region" description="Basic and acidic residues" evidence="4">
    <location>
        <begin position="511"/>
        <end position="523"/>
    </location>
</feature>
<dbReference type="PROSITE" id="PS51904">
    <property type="entry name" value="GLYCOSYL_HYDROL_F25_2"/>
    <property type="match status" value="1"/>
</dbReference>
<dbReference type="SMART" id="SM00641">
    <property type="entry name" value="Glyco_25"/>
    <property type="match status" value="1"/>
</dbReference>
<proteinExistence type="inferred from homology"/>
<accession>A0ABU2BY16</accession>
<dbReference type="PANTHER" id="PTHR34135">
    <property type="entry name" value="LYSOZYME"/>
    <property type="match status" value="1"/>
</dbReference>
<protein>
    <submittedName>
        <fullName evidence="5">GH25 family lysozyme M1 (1,4-beta-N-acetylmuramidase)</fullName>
    </submittedName>
</protein>
<sequence length="752" mass="83891">MTSTAHRPAEALALNGTHAPAQTDVADFRVITANIQSFPEGALTDDQALEDLRENAEAADIVLLQEIAARYRPLVAQAFPAAEWEVFYGADDNSEPVAFRKDLFTVLDKKAIVLHPPVAKVHFRRHITHLHLRHDASGAVFHVTNLHLVAGAFSHPPHANRELRVREWNTGMAKHLNQVFSFAAAGEPVIGGGDYNRRLGIHPAMGSEIDDRPVKYAVDQKSIDLLWCVDGDTLRWSLLERQVFQGRDGKRPQRHSDHAARLAHVQLGRGEADEAIPFLTVARIPQQADGSEAVRRPRKAAKKPTKKTVKAKKPVGTAPLREHWPPPFEKTTFGDTNKKVVDWKTRAALEEAERRLGYTLTIYQGSYNTTVKASAKTHWGGGVVDLAPYDHENKVRVLRELGFAAWYRPRSRSWDPHIHAVMIDHGKLHPQAADQVVQYRNGTDGLVGHAKDPTPRPSPIPVFHYPPAERLEPLTPQPEGRPAAGRHRAGEARPAAPARRTPTGAAFPPRRTLDGVDTSHHQPGRLDLRRAQAAGLRFWYVKTTDGETTVDPTYKKRVREARKAGVPVGAYHFARPDGGDAQKEAVHFLRSSDIRLGDMVPMLDLEGHVVLQRDQLTRWVGVWVSTVRQALAAKGLSATPIIYTSMDLDDAFGCKLWVARYSNDFREPRIPAPWRRAAIWQHSDGRVGPILDVPGFGHVDVNALHPDLPLNALRVKRVHSTGNGVDDLRRELLVARQHIDAVLERLPERKQR</sequence>
<dbReference type="Pfam" id="PF01183">
    <property type="entry name" value="Glyco_hydro_25"/>
    <property type="match status" value="1"/>
</dbReference>
<feature type="region of interest" description="Disordered" evidence="4">
    <location>
        <begin position="468"/>
        <end position="523"/>
    </location>
</feature>
<evidence type="ECO:0000256" key="2">
    <source>
        <dbReference type="ARBA" id="ARBA00022801"/>
    </source>
</evidence>
<dbReference type="Gene3D" id="3.20.20.80">
    <property type="entry name" value="Glycosidases"/>
    <property type="match status" value="1"/>
</dbReference>
<gene>
    <name evidence="5" type="ORF">J2S63_002840</name>
</gene>
<dbReference type="SUPFAM" id="SSF51445">
    <property type="entry name" value="(Trans)glycosidases"/>
    <property type="match status" value="1"/>
</dbReference>
<feature type="region of interest" description="Disordered" evidence="4">
    <location>
        <begin position="289"/>
        <end position="331"/>
    </location>
</feature>
<keyword evidence="3" id="KW-0326">Glycosidase</keyword>
<dbReference type="SUPFAM" id="SSF56219">
    <property type="entry name" value="DNase I-like"/>
    <property type="match status" value="1"/>
</dbReference>
<feature type="compositionally biased region" description="Low complexity" evidence="4">
    <location>
        <begin position="492"/>
        <end position="510"/>
    </location>
</feature>
<dbReference type="PANTHER" id="PTHR34135:SF2">
    <property type="entry name" value="LYSOZYME"/>
    <property type="match status" value="1"/>
</dbReference>
<dbReference type="InterPro" id="IPR017853">
    <property type="entry name" value="GH"/>
</dbReference>
<dbReference type="EMBL" id="JAVDYG010000001">
    <property type="protein sequence ID" value="MDR7363287.1"/>
    <property type="molecule type" value="Genomic_DNA"/>
</dbReference>
<dbReference type="CDD" id="cd00599">
    <property type="entry name" value="GH25_muramidase"/>
    <property type="match status" value="1"/>
</dbReference>